<sequence>MDTSFPTPPAMLPIVIHARELLENYFAADPLSIGSETPAKACKLLTASLTHALDQAAFAQSIVDHQHELVAFSRDLMIFFAGMRAAGGRTPDPAPSRPQSPTEGGPGARYRNSSLAFQ</sequence>
<name>A0AAD5XPU5_9FUNG</name>
<accession>A0AAD5XPU5</accession>
<dbReference type="EMBL" id="JADGJQ010000069">
    <property type="protein sequence ID" value="KAJ3173821.1"/>
    <property type="molecule type" value="Genomic_DNA"/>
</dbReference>
<reference evidence="2" key="1">
    <citation type="submission" date="2020-05" db="EMBL/GenBank/DDBJ databases">
        <title>Phylogenomic resolution of chytrid fungi.</title>
        <authorList>
            <person name="Stajich J.E."/>
            <person name="Amses K."/>
            <person name="Simmons R."/>
            <person name="Seto K."/>
            <person name="Myers J."/>
            <person name="Bonds A."/>
            <person name="Quandt C.A."/>
            <person name="Barry K."/>
            <person name="Liu P."/>
            <person name="Grigoriev I."/>
            <person name="Longcore J.E."/>
            <person name="James T.Y."/>
        </authorList>
    </citation>
    <scope>NUCLEOTIDE SEQUENCE</scope>
    <source>
        <strain evidence="2">JEL0379</strain>
    </source>
</reference>
<dbReference type="AlphaFoldDB" id="A0AAD5XPU5"/>
<protein>
    <submittedName>
        <fullName evidence="2">Uncharacterized protein</fullName>
    </submittedName>
</protein>
<evidence type="ECO:0000313" key="3">
    <source>
        <dbReference type="Proteomes" id="UP001212152"/>
    </source>
</evidence>
<proteinExistence type="predicted"/>
<feature type="region of interest" description="Disordered" evidence="1">
    <location>
        <begin position="87"/>
        <end position="118"/>
    </location>
</feature>
<comment type="caution">
    <text evidence="2">The sequence shown here is derived from an EMBL/GenBank/DDBJ whole genome shotgun (WGS) entry which is preliminary data.</text>
</comment>
<evidence type="ECO:0000313" key="2">
    <source>
        <dbReference type="EMBL" id="KAJ3173821.1"/>
    </source>
</evidence>
<organism evidence="2 3">
    <name type="scientific">Geranomyces variabilis</name>
    <dbReference type="NCBI Taxonomy" id="109894"/>
    <lineage>
        <taxon>Eukaryota</taxon>
        <taxon>Fungi</taxon>
        <taxon>Fungi incertae sedis</taxon>
        <taxon>Chytridiomycota</taxon>
        <taxon>Chytridiomycota incertae sedis</taxon>
        <taxon>Chytridiomycetes</taxon>
        <taxon>Spizellomycetales</taxon>
        <taxon>Powellomycetaceae</taxon>
        <taxon>Geranomyces</taxon>
    </lineage>
</organism>
<evidence type="ECO:0000256" key="1">
    <source>
        <dbReference type="SAM" id="MobiDB-lite"/>
    </source>
</evidence>
<feature type="non-terminal residue" evidence="2">
    <location>
        <position position="118"/>
    </location>
</feature>
<gene>
    <name evidence="2" type="ORF">HDU87_007324</name>
</gene>
<keyword evidence="3" id="KW-1185">Reference proteome</keyword>
<dbReference type="Proteomes" id="UP001212152">
    <property type="component" value="Unassembled WGS sequence"/>
</dbReference>